<protein>
    <recommendedName>
        <fullName evidence="2">Flagellar protein FlgN</fullName>
    </recommendedName>
</protein>
<accession>A0A7C4LKL1</accession>
<sequence length="151" mass="16731">MIAEWAATDFLTAFRTRRACCRALLALSTEQQTLIAADDYSALLALLAHKQQVLDALLDDRGEPGELRRAWQSARERFPARLRQECEQILAETEDLLRQLLASEQAAADLLTARRDATEQALAAVHRGGEAQAAYDAPLSGDLSRRLDVDL</sequence>
<proteinExistence type="predicted"/>
<evidence type="ECO:0008006" key="2">
    <source>
        <dbReference type="Google" id="ProtNLM"/>
    </source>
</evidence>
<gene>
    <name evidence="1" type="ORF">ENS64_07920</name>
</gene>
<dbReference type="AlphaFoldDB" id="A0A7C4LKL1"/>
<evidence type="ECO:0000313" key="1">
    <source>
        <dbReference type="EMBL" id="HGT39173.1"/>
    </source>
</evidence>
<comment type="caution">
    <text evidence="1">The sequence shown here is derived from an EMBL/GenBank/DDBJ whole genome shotgun (WGS) entry which is preliminary data.</text>
</comment>
<dbReference type="EMBL" id="DSVQ01000012">
    <property type="protein sequence ID" value="HGT39173.1"/>
    <property type="molecule type" value="Genomic_DNA"/>
</dbReference>
<name>A0A7C4LKL1_9PLAN</name>
<reference evidence="1" key="1">
    <citation type="journal article" date="2020" name="mSystems">
        <title>Genome- and Community-Level Interaction Insights into Carbon Utilization and Element Cycling Functions of Hydrothermarchaeota in Hydrothermal Sediment.</title>
        <authorList>
            <person name="Zhou Z."/>
            <person name="Liu Y."/>
            <person name="Xu W."/>
            <person name="Pan J."/>
            <person name="Luo Z.H."/>
            <person name="Li M."/>
        </authorList>
    </citation>
    <scope>NUCLEOTIDE SEQUENCE [LARGE SCALE GENOMIC DNA]</scope>
    <source>
        <strain evidence="1">SpSt-508</strain>
    </source>
</reference>
<organism evidence="1">
    <name type="scientific">Schlesneria paludicola</name>
    <dbReference type="NCBI Taxonomy" id="360056"/>
    <lineage>
        <taxon>Bacteria</taxon>
        <taxon>Pseudomonadati</taxon>
        <taxon>Planctomycetota</taxon>
        <taxon>Planctomycetia</taxon>
        <taxon>Planctomycetales</taxon>
        <taxon>Planctomycetaceae</taxon>
        <taxon>Schlesneria</taxon>
    </lineage>
</organism>